<feature type="domain" description="C2H2-type" evidence="3">
    <location>
        <begin position="228"/>
        <end position="253"/>
    </location>
</feature>
<keyword evidence="4" id="KW-1185">Reference proteome</keyword>
<keyword evidence="2" id="KW-1133">Transmembrane helix</keyword>
<evidence type="ECO:0000259" key="3">
    <source>
        <dbReference type="SMART" id="SM00355"/>
    </source>
</evidence>
<protein>
    <submittedName>
        <fullName evidence="5">C2H2-type domain-containing protein</fullName>
    </submittedName>
</protein>
<proteinExistence type="predicted"/>
<accession>A0A0R3RSL0</accession>
<evidence type="ECO:0000313" key="4">
    <source>
        <dbReference type="Proteomes" id="UP000050640"/>
    </source>
</evidence>
<evidence type="ECO:0000256" key="2">
    <source>
        <dbReference type="SAM" id="Phobius"/>
    </source>
</evidence>
<feature type="compositionally biased region" description="Polar residues" evidence="1">
    <location>
        <begin position="1"/>
        <end position="18"/>
    </location>
</feature>
<dbReference type="AlphaFoldDB" id="A0A0R3RSL0"/>
<feature type="domain" description="C2H2-type" evidence="3">
    <location>
        <begin position="540"/>
        <end position="564"/>
    </location>
</feature>
<feature type="transmembrane region" description="Helical" evidence="2">
    <location>
        <begin position="720"/>
        <end position="739"/>
    </location>
</feature>
<dbReference type="Proteomes" id="UP000050640">
    <property type="component" value="Unplaced"/>
</dbReference>
<dbReference type="InterPro" id="IPR013087">
    <property type="entry name" value="Znf_C2H2_type"/>
</dbReference>
<dbReference type="SMART" id="SM00355">
    <property type="entry name" value="ZnF_C2H2"/>
    <property type="match status" value="2"/>
</dbReference>
<evidence type="ECO:0000313" key="5">
    <source>
        <dbReference type="WBParaSite" id="EEL_0000483601-mRNA-1"/>
    </source>
</evidence>
<keyword evidence="2" id="KW-0472">Membrane</keyword>
<dbReference type="WBParaSite" id="EEL_0000483601-mRNA-1">
    <property type="protein sequence ID" value="EEL_0000483601-mRNA-1"/>
    <property type="gene ID" value="EEL_0000483601"/>
</dbReference>
<name>A0A0R3RSL0_9BILA</name>
<keyword evidence="2" id="KW-0812">Transmembrane</keyword>
<sequence>MNQMHQTVQLEPLQQSSGWKRKAREGQEWEAEDFGPVTWHELSNMRRNSVILFNSELYPAKISEWSLRAEPGRDNKYYICVLCRRLQDRGKRLIPPVKFGPPARILVRNGRFLTHPDYPRTPHICGFGDNPMSDRAVVLARRAMIRARTEISEDGMTPREKINQVLISFREDGKYADLSAEEIDQMEDMVLGRIHGRMWSESSSVRSLYINRRKLMNANQNDKPRKVYECPVVDCDFLTFASGMIDIHVSEKHRVVNDPNVAGSAAFEAQYPVSAERNDEVDVSNLSVESSTQNVPVYSTVQMDLEPNSVCDPEGDYGPVIYEALSYQRRKSIILFESRLFPNKISEWALKMPTNDMTMYYTCVLCRKLKDKGKRQEPPVQYPPPARIVVRNGRFMVHPDYPKTPHICDFANNPLSDRQSVLSRRVLAKRPVNGLIFGVPVQKPSNYVTNQDMNYRYITIAPSECSSSNIYVVEEPGTWPQDPEISLSDDSDSEYEALLRLDVNSNISEVPSAAVPVHSDVPSSSETDFAARGGKRSQIYNCSIVGCNFMTSTLADLDIHLGEHELLDEEQVVHYEIFGEAGSPYANHEAVEIVDEGNLSEPSKKQQRALSSNGHILLAVEDNKIGCKEDCFEKSDLPTDVPSGEVHRNPEDLRASIRRHLQNIERSLENIEMMQLLEIDGSLLRIQQQLYNIQSSNMQYFHDAGELLQNTESLQNVSSFFLFNGIDFLFNSLFFLIFLI</sequence>
<organism evidence="4 5">
    <name type="scientific">Elaeophora elaphi</name>
    <dbReference type="NCBI Taxonomy" id="1147741"/>
    <lineage>
        <taxon>Eukaryota</taxon>
        <taxon>Metazoa</taxon>
        <taxon>Ecdysozoa</taxon>
        <taxon>Nematoda</taxon>
        <taxon>Chromadorea</taxon>
        <taxon>Rhabditida</taxon>
        <taxon>Spirurina</taxon>
        <taxon>Spiruromorpha</taxon>
        <taxon>Filarioidea</taxon>
        <taxon>Onchocercidae</taxon>
        <taxon>Elaeophora</taxon>
    </lineage>
</organism>
<reference evidence="5" key="1">
    <citation type="submission" date="2017-02" db="UniProtKB">
        <authorList>
            <consortium name="WormBaseParasite"/>
        </authorList>
    </citation>
    <scope>IDENTIFICATION</scope>
</reference>
<evidence type="ECO:0000256" key="1">
    <source>
        <dbReference type="SAM" id="MobiDB-lite"/>
    </source>
</evidence>
<feature type="region of interest" description="Disordered" evidence="1">
    <location>
        <begin position="1"/>
        <end position="24"/>
    </location>
</feature>